<dbReference type="Gene3D" id="3.30.559.10">
    <property type="entry name" value="Chloramphenicol acetyltransferase-like domain"/>
    <property type="match status" value="3"/>
</dbReference>
<dbReference type="PANTHER" id="PTHR45527">
    <property type="entry name" value="NONRIBOSOMAL PEPTIDE SYNTHETASE"/>
    <property type="match status" value="1"/>
</dbReference>
<dbReference type="InterPro" id="IPR025110">
    <property type="entry name" value="AMP-bd_C"/>
</dbReference>
<name>A0A450ZGG3_9GAMM</name>
<dbReference type="FunFam" id="3.40.50.12780:FF:000012">
    <property type="entry name" value="Non-ribosomal peptide synthetase"/>
    <property type="match status" value="2"/>
</dbReference>
<dbReference type="GO" id="GO:0044550">
    <property type="term" value="P:secondary metabolite biosynthetic process"/>
    <property type="evidence" value="ECO:0007669"/>
    <property type="project" value="UniProtKB-ARBA"/>
</dbReference>
<dbReference type="Pfam" id="PF00975">
    <property type="entry name" value="Thioesterase"/>
    <property type="match status" value="1"/>
</dbReference>
<dbReference type="GO" id="GO:0003824">
    <property type="term" value="F:catalytic activity"/>
    <property type="evidence" value="ECO:0007669"/>
    <property type="project" value="UniProtKB-KW"/>
</dbReference>
<dbReference type="GO" id="GO:0005829">
    <property type="term" value="C:cytosol"/>
    <property type="evidence" value="ECO:0007669"/>
    <property type="project" value="TreeGrafter"/>
</dbReference>
<comment type="cofactor">
    <cofactor evidence="1">
        <name>pantetheine 4'-phosphate</name>
        <dbReference type="ChEBI" id="CHEBI:47942"/>
    </cofactor>
</comment>
<dbReference type="InterPro" id="IPR000873">
    <property type="entry name" value="AMP-dep_synth/lig_dom"/>
</dbReference>
<dbReference type="InterPro" id="IPR009081">
    <property type="entry name" value="PP-bd_ACP"/>
</dbReference>
<dbReference type="Pfam" id="PF00501">
    <property type="entry name" value="AMP-binding"/>
    <property type="match status" value="2"/>
</dbReference>
<dbReference type="GO" id="GO:0043041">
    <property type="term" value="P:amino acid activation for nonribosomal peptide biosynthetic process"/>
    <property type="evidence" value="ECO:0007669"/>
    <property type="project" value="TreeGrafter"/>
</dbReference>
<dbReference type="InterPro" id="IPR006162">
    <property type="entry name" value="Ppantetheine_attach_site"/>
</dbReference>
<sequence>MSRHEAVREAVVILYQSDDNPRLVAYVTLAIPMDDASGLRSWLKDRLPEYMVPASFTVLDELPLTPNGKIDRKALPVPELAGFTEAHEAPRNETERLLCNLWSEVLGIEIASIRSDFFEAGGHSLLATQLVSRIREGFGVEMPLQVVFGQPLVREQAEWLENAQRGSALPAITPLAESESMVLSFAQQRLWFLAQLEGQSATYNMPAALRLTGRLDEAALGRAVRALVQRHDSLRMYFPAIEGEATVQLGDICDPLRIVDLDGLSESEQKRRIIQEIFKPFDLSSGPLFRVYLFGLREQEWILLFNMHHIIGDGWSMQRDWLSGEILQGQSTYWRDKLAGIPELLELPTDYPRPAVMSYRGAHLRSILDGELAQGVRQLSRQHGVTVFMTLLAAFDVLLSRYSGQTDIVVGSPIANRTHHQTEGLIGFFVNTLALRAALTGEMRFPELLKQVRQTALDAYAHQDIPFEHLVEEINPVRSLSHSPLFQAMFVLQNAPEGILELSGLAVSSLEPESTIAKFDLTLSIADQDGELVCDWEYCTDLFRTETITRMAEHFQVLLVGILDDPEQSLSRLPLLTEAERQQLLAWYRTETEYPKDKTIVDLFQEQVEKTPDNIAVVFQDRELTYGELNGRANRLAHYLMALGVGAETLVGICVERSLEMVIGLMGILKAGGAYVPLDPDYPAERLQFMLEDARVSVLLTQSSLLEGLPASDARTVCLDSDWEAIVGYSGENPARRSGPENLAYVIYTSGSTGIPKGVCILQQAVVRLVRQTNYVRLDSEEIFLQYAPVSFDAATLELWGALLNGAKLIVMLPHERSLSQLSQVLQEKGVTVLWLTSSLFNLMLDEQPESLLGIEQLLVGGEELSVPHIQRALGVLPDTQLINGYGPTENTTFTCCYPIVRKDYPVSIPIGKPIANTSAYILDEYQQPLSIGLVGELYTGGIGLARGYLNRPELTAEKFMEVEVFGKPERLYKTGDLARWLPDGNIEYLGRMDHQIKLRGFRIELGEIETTLSRHEAVREAVVTRYQGDDNPRLAAYVTLAMPIDDASGLRSWLKTRLPEYMIPASFTVLDELPLTPNGKIDRKVLPAPDLAGFTETHEAPRTNMERRLAEVWSQVLKQPNIGVFDNFFERGGDSIISIQIVARARTVGLELNPRDLFQNQNIAELAQVVRPLAAQKLAEQDAITGEVPLTPIQAWFFARQSEEPWHFNQAVLLAVPADIDEVALRQALAAILEHHDALRLRCRQTNDQWQQWHDVVSTKELPWHVEDLGHLPREAQVRALRERADFWQASLNLETGPLVRLVLFRLGEETRLLWCIHHLAVDGISWRILVEDLQTAYRQAMAGQPIQFPPKTSAFKDWAEHLLAWRGSESFAGETGYWRGLPQPTPLPMDNPDGRNRAVDTQDYTIRLSEEMTQRLLTEAPAAYRTRINDLLLTALMLTLRDWTGEAHHLIDLESHGRTDLFEEIDLSRTVGWFTALHTLFLRLPAEMDFGAALKAIKEQLREVPHDGVGYGVLRYLCREDLPQGRILFNYLGQFDQGIEETEFRPAGEGSGRAHSFKGERDHPIEINGLTIGGCLNLTWSYSSEQYLAETIQGLADNYRRQLDELIGHCAKSFGYTPSDFPLAALDQTRLDGLTRRYGNDIEDIYPLSSMQQGMLFHSLYAPESGVYFEQLHLRLRGRTDIKAFRRVWQYLIDRHAVLRTAFVHEADTPLQLVFKTAQLPWQVLDWRESSEIERQRQLQDLLTTERSRGFAFDEAPLLRLQLIRETDLDVRLVWHFHHILMDGWCLPIVFTELVEVYSAFAGGRTPRLPPIRPYRAYISWLGRQDRKSAKGYWQEQLSEFYAPTPLPMAKNRGGQADYRELTLAIEKRLNQRLNDFGREHRLTLNTLVQGAWAALLSRYSGERDVVFGVTTSGRQVPVTGIEGMLGLFINTLPLRVKLESEEILGTLQAIQHQQQQNDQYAYTALADIRNWSEVPNGVPLFDTIMVFENYPVDEKLKGEQETGALQITDFQAIEYTNYPITLAVIPGQRLQFRLGYDSNRFSQETVERMLGHLTRLLEGVVENPGQPWHRLSLLTKVERQQLLAWNRTDTEYPEDRTIVDLFQEQVQETPDNIAVVFEDRELTYGELNGRANRLAHYLIALGVEAETLVGICVERSLEMVVGLMGILKAGGAYVPLDPEYPPERLQFMLEDARVPVLLTQSSLLEGLPATDAQTVCLDSDWEAIAGYSGENPARRSGSGNLAYVIYTSGSTGKPKGVMIEHNALANFLYSMQGTIKTTSGDKLAAVTTLSFDIAALELYLPLMTGAQIVLISRNIAYDGKALKQQLLDQSVTIMQATPATWKLLVQNDWSQNASLTILCGGEPLPSQLGKTLLENSQRFWNVYGPTETTIWSSIHDVNQYSEKPEWIGHPIANTRIFILDTHHNPIPSGIPGELCIAGAGLARGYLNRPELTAEKFMEVEVFGKPERLYKTGDLARWLPDGNLEYLGRMDHQIKLRGFRIELGEIEATLNRHEAVREAVVVLYQGDDNPRLAAYVTLAMPMDDAPGTLRPWLKEGLPEYMIPASFTVLDEIPLTPNGKIDRKVLSRLSSDERSLSGKGFVAPRDTVELQLARIWEDILNARPIGIRDNFFELGGDSLLAIRLIAHMEQALGKKLPLAVLFQSATIEGLAVSIRQQMELPWSPLISIQPKGSRPPLFFAPPWTGHGIAYLELARYFGKEQPFYGLQASGLEKGQKPHTKIEDVAALFLDALQTIQPEGPYHLAGWSFGGWVAIEMARQLRAQDQEVSFLGLLDSVLPSKLPKEYPEQDEVDILMGIFGHNIPLSLEDIRQMEPDGQLTYVIEHCQRLDLLPPEFGREDAQRLLRVSSAHGQAERNYQPQPYQGKIIFFQAAEKLPGMDSDSSSGWDEFATRGLDIHQVPGNHENMVFDPHARVLAEKLKRCLEMAES</sequence>
<dbReference type="PANTHER" id="PTHR45527:SF14">
    <property type="entry name" value="PLIPASTATIN SYNTHASE SUBUNIT B"/>
    <property type="match status" value="1"/>
</dbReference>
<dbReference type="NCBIfam" id="TIGR01720">
    <property type="entry name" value="NRPS-para261"/>
    <property type="match status" value="1"/>
</dbReference>
<dbReference type="Gene3D" id="1.10.1200.10">
    <property type="entry name" value="ACP-like"/>
    <property type="match status" value="3"/>
</dbReference>
<dbReference type="InterPro" id="IPR001031">
    <property type="entry name" value="Thioesterase"/>
</dbReference>
<dbReference type="NCBIfam" id="NF003417">
    <property type="entry name" value="PRK04813.1"/>
    <property type="match status" value="3"/>
</dbReference>
<dbReference type="InterPro" id="IPR020806">
    <property type="entry name" value="PKS_PP-bd"/>
</dbReference>
<dbReference type="Pfam" id="PF00550">
    <property type="entry name" value="PP-binding"/>
    <property type="match status" value="3"/>
</dbReference>
<keyword evidence="4" id="KW-0597">Phosphoprotein</keyword>
<dbReference type="CDD" id="cd12116">
    <property type="entry name" value="A_NRPS_Ta1_like"/>
    <property type="match status" value="1"/>
</dbReference>
<dbReference type="CDD" id="cd19543">
    <property type="entry name" value="DCL_NRPS"/>
    <property type="match status" value="1"/>
</dbReference>
<protein>
    <submittedName>
        <fullName evidence="7">Non-ribosomal peptide synthase domain TIGR01720/amino acid adenylation domain-containing protein</fullName>
    </submittedName>
</protein>
<dbReference type="InterPro" id="IPR036736">
    <property type="entry name" value="ACP-like_sf"/>
</dbReference>
<dbReference type="Gene3D" id="2.30.38.10">
    <property type="entry name" value="Luciferase, Domain 3"/>
    <property type="match status" value="2"/>
</dbReference>
<dbReference type="InterPro" id="IPR023213">
    <property type="entry name" value="CAT-like_dom_sf"/>
</dbReference>
<dbReference type="FunFam" id="2.30.38.10:FF:000001">
    <property type="entry name" value="Non-ribosomal peptide synthetase PvdI"/>
    <property type="match status" value="2"/>
</dbReference>
<evidence type="ECO:0000259" key="6">
    <source>
        <dbReference type="PROSITE" id="PS50075"/>
    </source>
</evidence>
<dbReference type="PROSITE" id="PS50075">
    <property type="entry name" value="CARRIER"/>
    <property type="match status" value="3"/>
</dbReference>
<dbReference type="InterPro" id="IPR020845">
    <property type="entry name" value="AMP-binding_CS"/>
</dbReference>
<dbReference type="PROSITE" id="PS00012">
    <property type="entry name" value="PHOSPHOPANTETHEINE"/>
    <property type="match status" value="2"/>
</dbReference>
<dbReference type="SUPFAM" id="SSF53474">
    <property type="entry name" value="alpha/beta-Hydrolases"/>
    <property type="match status" value="1"/>
</dbReference>
<keyword evidence="5" id="KW-0677">Repeat</keyword>
<dbReference type="Gene3D" id="3.30.559.30">
    <property type="entry name" value="Nonribosomal peptide synthetase, condensation domain"/>
    <property type="match status" value="3"/>
</dbReference>
<feature type="domain" description="Carrier" evidence="6">
    <location>
        <begin position="89"/>
        <end position="164"/>
    </location>
</feature>
<dbReference type="Gene3D" id="3.40.50.980">
    <property type="match status" value="4"/>
</dbReference>
<organism evidence="7">
    <name type="scientific">Candidatus Kentrum sp. TUN</name>
    <dbReference type="NCBI Taxonomy" id="2126343"/>
    <lineage>
        <taxon>Bacteria</taxon>
        <taxon>Pseudomonadati</taxon>
        <taxon>Pseudomonadota</taxon>
        <taxon>Gammaproteobacteria</taxon>
        <taxon>Candidatus Kentrum</taxon>
    </lineage>
</organism>
<dbReference type="FunFam" id="3.40.50.980:FF:000001">
    <property type="entry name" value="Non-ribosomal peptide synthetase"/>
    <property type="match status" value="2"/>
</dbReference>
<dbReference type="FunFam" id="1.10.1200.10:FF:000005">
    <property type="entry name" value="Nonribosomal peptide synthetase 1"/>
    <property type="match status" value="3"/>
</dbReference>
<dbReference type="Pfam" id="PF13193">
    <property type="entry name" value="AMP-binding_C"/>
    <property type="match status" value="3"/>
</dbReference>
<dbReference type="InterPro" id="IPR010060">
    <property type="entry name" value="NRPS_synth"/>
</dbReference>
<reference evidence="7" key="1">
    <citation type="submission" date="2019-02" db="EMBL/GenBank/DDBJ databases">
        <authorList>
            <person name="Gruber-Vodicka R. H."/>
            <person name="Seah K. B. B."/>
        </authorList>
    </citation>
    <scope>NUCLEOTIDE SEQUENCE</scope>
    <source>
        <strain evidence="7">BECK_BY3</strain>
    </source>
</reference>
<dbReference type="EMBL" id="CAADFY010000014">
    <property type="protein sequence ID" value="VFK52876.1"/>
    <property type="molecule type" value="Genomic_DNA"/>
</dbReference>
<evidence type="ECO:0000256" key="3">
    <source>
        <dbReference type="ARBA" id="ARBA00022450"/>
    </source>
</evidence>
<dbReference type="NCBIfam" id="TIGR01733">
    <property type="entry name" value="AA-adenyl-dom"/>
    <property type="match status" value="2"/>
</dbReference>
<evidence type="ECO:0000256" key="1">
    <source>
        <dbReference type="ARBA" id="ARBA00001957"/>
    </source>
</evidence>
<dbReference type="CDD" id="cd19531">
    <property type="entry name" value="LCL_NRPS-like"/>
    <property type="match status" value="1"/>
</dbReference>
<feature type="domain" description="Carrier" evidence="6">
    <location>
        <begin position="2604"/>
        <end position="2679"/>
    </location>
</feature>
<dbReference type="GO" id="GO:0031177">
    <property type="term" value="F:phosphopantetheine binding"/>
    <property type="evidence" value="ECO:0007669"/>
    <property type="project" value="InterPro"/>
</dbReference>
<dbReference type="SMART" id="SM00823">
    <property type="entry name" value="PKS_PP"/>
    <property type="match status" value="3"/>
</dbReference>
<dbReference type="Gene3D" id="3.30.300.30">
    <property type="match status" value="3"/>
</dbReference>
<dbReference type="CDD" id="cd12117">
    <property type="entry name" value="A_NRPS_Srf_like"/>
    <property type="match status" value="1"/>
</dbReference>
<accession>A0A450ZGG3</accession>
<dbReference type="InterPro" id="IPR045851">
    <property type="entry name" value="AMP-bd_C_sf"/>
</dbReference>
<dbReference type="InterPro" id="IPR010071">
    <property type="entry name" value="AA_adenyl_dom"/>
</dbReference>
<dbReference type="SUPFAM" id="SSF47336">
    <property type="entry name" value="ACP-like"/>
    <property type="match status" value="3"/>
</dbReference>
<dbReference type="FunFam" id="3.30.300.30:FF:000010">
    <property type="entry name" value="Enterobactin synthetase component F"/>
    <property type="match status" value="1"/>
</dbReference>
<feature type="domain" description="Carrier" evidence="6">
    <location>
        <begin position="1101"/>
        <end position="1175"/>
    </location>
</feature>
<dbReference type="Gene3D" id="3.40.50.1820">
    <property type="entry name" value="alpha/beta hydrolase"/>
    <property type="match status" value="1"/>
</dbReference>
<dbReference type="CDD" id="cd19534">
    <property type="entry name" value="E_NRPS"/>
    <property type="match status" value="1"/>
</dbReference>
<proteinExistence type="inferred from homology"/>
<evidence type="ECO:0000256" key="4">
    <source>
        <dbReference type="ARBA" id="ARBA00022553"/>
    </source>
</evidence>
<evidence type="ECO:0000313" key="7">
    <source>
        <dbReference type="EMBL" id="VFK52876.1"/>
    </source>
</evidence>
<comment type="similarity">
    <text evidence="2">Belongs to the ATP-dependent AMP-binding enzyme family.</text>
</comment>
<evidence type="ECO:0000256" key="2">
    <source>
        <dbReference type="ARBA" id="ARBA00006432"/>
    </source>
</evidence>
<dbReference type="SUPFAM" id="SSF56801">
    <property type="entry name" value="Acetyl-CoA synthetase-like"/>
    <property type="match status" value="3"/>
</dbReference>
<keyword evidence="3" id="KW-0596">Phosphopantetheine</keyword>
<dbReference type="SUPFAM" id="SSF52777">
    <property type="entry name" value="CoA-dependent acyltransferases"/>
    <property type="match status" value="6"/>
</dbReference>
<dbReference type="PROSITE" id="PS00455">
    <property type="entry name" value="AMP_BINDING"/>
    <property type="match status" value="2"/>
</dbReference>
<dbReference type="InterPro" id="IPR029058">
    <property type="entry name" value="AB_hydrolase_fold"/>
</dbReference>
<evidence type="ECO:0000256" key="5">
    <source>
        <dbReference type="ARBA" id="ARBA00022737"/>
    </source>
</evidence>
<gene>
    <name evidence="7" type="ORF">BECKTUN1418F_GA0071002_10143</name>
</gene>
<dbReference type="Pfam" id="PF00668">
    <property type="entry name" value="Condensation"/>
    <property type="match status" value="4"/>
</dbReference>
<dbReference type="InterPro" id="IPR001242">
    <property type="entry name" value="Condensation_dom"/>
</dbReference>